<reference evidence="1" key="2">
    <citation type="submission" date="2021-09" db="EMBL/GenBank/DDBJ databases">
        <authorList>
            <person name="Jia N."/>
            <person name="Wang J."/>
            <person name="Shi W."/>
            <person name="Du L."/>
            <person name="Sun Y."/>
            <person name="Zhan W."/>
            <person name="Jiang J."/>
            <person name="Wang Q."/>
            <person name="Zhang B."/>
            <person name="Ji P."/>
            <person name="Sakyi L.B."/>
            <person name="Cui X."/>
            <person name="Yuan T."/>
            <person name="Jiang B."/>
            <person name="Yang W."/>
            <person name="Lam T.T.-Y."/>
            <person name="Chang Q."/>
            <person name="Ding S."/>
            <person name="Wang X."/>
            <person name="Zhu J."/>
            <person name="Ruan X."/>
            <person name="Zhao L."/>
            <person name="Wei J."/>
            <person name="Que T."/>
            <person name="Du C."/>
            <person name="Cheng J."/>
            <person name="Dai P."/>
            <person name="Han X."/>
            <person name="Huang E."/>
            <person name="Gao Y."/>
            <person name="Liu J."/>
            <person name="Shao H."/>
            <person name="Ye R."/>
            <person name="Li L."/>
            <person name="Wei W."/>
            <person name="Wang X."/>
            <person name="Wang C."/>
            <person name="Huo Q."/>
            <person name="Li W."/>
            <person name="Guo W."/>
            <person name="Chen H."/>
            <person name="Chen S."/>
            <person name="Zhou L."/>
            <person name="Zhou L."/>
            <person name="Ni X."/>
            <person name="Tian J."/>
            <person name="Zhou Y."/>
            <person name="Sheng Y."/>
            <person name="Liu T."/>
            <person name="Pan Y."/>
            <person name="Xia L."/>
            <person name="Li J."/>
            <person name="Zhao F."/>
            <person name="Cao W."/>
        </authorList>
    </citation>
    <scope>NUCLEOTIDE SEQUENCE</scope>
    <source>
        <strain evidence="1">Rmic-2018</strain>
        <tissue evidence="1">Larvae</tissue>
    </source>
</reference>
<protein>
    <submittedName>
        <fullName evidence="1">Uncharacterized protein</fullName>
    </submittedName>
</protein>
<evidence type="ECO:0000313" key="2">
    <source>
        <dbReference type="Proteomes" id="UP000821866"/>
    </source>
</evidence>
<keyword evidence="2" id="KW-1185">Reference proteome</keyword>
<organism evidence="1 2">
    <name type="scientific">Rhipicephalus microplus</name>
    <name type="common">Cattle tick</name>
    <name type="synonym">Boophilus microplus</name>
    <dbReference type="NCBI Taxonomy" id="6941"/>
    <lineage>
        <taxon>Eukaryota</taxon>
        <taxon>Metazoa</taxon>
        <taxon>Ecdysozoa</taxon>
        <taxon>Arthropoda</taxon>
        <taxon>Chelicerata</taxon>
        <taxon>Arachnida</taxon>
        <taxon>Acari</taxon>
        <taxon>Parasitiformes</taxon>
        <taxon>Ixodida</taxon>
        <taxon>Ixodoidea</taxon>
        <taxon>Ixodidae</taxon>
        <taxon>Rhipicephalinae</taxon>
        <taxon>Rhipicephalus</taxon>
        <taxon>Boophilus</taxon>
    </lineage>
</organism>
<sequence>MFSSRRFPEDSSGMKMMTCGQRPCLDFIVSVLSEVCEAALTIFLFALLLRTGMKSSSDESSSEQIKNSVQGSHTVFAIGLLDNRAAFLESLFDTIKTVVNTFAADTVIAVSSVNQVPSTADCNAIPPNIYSAREEDRNAALTKFWPLLLTDATTRQAKTLGLSFEMGTLYYELEDPASDIVESINKKCRASALTSRDAYQLASQNGTIRLRSRVAWMLFNVHLEDVRKHCGREPYEPEQTFCDVFLEKTC</sequence>
<dbReference type="EMBL" id="JABSTU010000006">
    <property type="protein sequence ID" value="KAH8028214.1"/>
    <property type="molecule type" value="Genomic_DNA"/>
</dbReference>
<gene>
    <name evidence="1" type="ORF">HPB51_014169</name>
</gene>
<evidence type="ECO:0000313" key="1">
    <source>
        <dbReference type="EMBL" id="KAH8028214.1"/>
    </source>
</evidence>
<name>A0A9J6E1T0_RHIMP</name>
<accession>A0A9J6E1T0</accession>
<proteinExistence type="predicted"/>
<dbReference type="Proteomes" id="UP000821866">
    <property type="component" value="Chromosome 4"/>
</dbReference>
<comment type="caution">
    <text evidence="1">The sequence shown here is derived from an EMBL/GenBank/DDBJ whole genome shotgun (WGS) entry which is preliminary data.</text>
</comment>
<dbReference type="AlphaFoldDB" id="A0A9J6E1T0"/>
<reference evidence="1" key="1">
    <citation type="journal article" date="2020" name="Cell">
        <title>Large-Scale Comparative Analyses of Tick Genomes Elucidate Their Genetic Diversity and Vector Capacities.</title>
        <authorList>
            <consortium name="Tick Genome and Microbiome Consortium (TIGMIC)"/>
            <person name="Jia N."/>
            <person name="Wang J."/>
            <person name="Shi W."/>
            <person name="Du L."/>
            <person name="Sun Y."/>
            <person name="Zhan W."/>
            <person name="Jiang J.F."/>
            <person name="Wang Q."/>
            <person name="Zhang B."/>
            <person name="Ji P."/>
            <person name="Bell-Sakyi L."/>
            <person name="Cui X.M."/>
            <person name="Yuan T.T."/>
            <person name="Jiang B.G."/>
            <person name="Yang W.F."/>
            <person name="Lam T.T."/>
            <person name="Chang Q.C."/>
            <person name="Ding S.J."/>
            <person name="Wang X.J."/>
            <person name="Zhu J.G."/>
            <person name="Ruan X.D."/>
            <person name="Zhao L."/>
            <person name="Wei J.T."/>
            <person name="Ye R.Z."/>
            <person name="Que T.C."/>
            <person name="Du C.H."/>
            <person name="Zhou Y.H."/>
            <person name="Cheng J.X."/>
            <person name="Dai P.F."/>
            <person name="Guo W.B."/>
            <person name="Han X.H."/>
            <person name="Huang E.J."/>
            <person name="Li L.F."/>
            <person name="Wei W."/>
            <person name="Gao Y.C."/>
            <person name="Liu J.Z."/>
            <person name="Shao H.Z."/>
            <person name="Wang X."/>
            <person name="Wang C.C."/>
            <person name="Yang T.C."/>
            <person name="Huo Q.B."/>
            <person name="Li W."/>
            <person name="Chen H.Y."/>
            <person name="Chen S.E."/>
            <person name="Zhou L.G."/>
            <person name="Ni X.B."/>
            <person name="Tian J.H."/>
            <person name="Sheng Y."/>
            <person name="Liu T."/>
            <person name="Pan Y.S."/>
            <person name="Xia L.Y."/>
            <person name="Li J."/>
            <person name="Zhao F."/>
            <person name="Cao W.C."/>
        </authorList>
    </citation>
    <scope>NUCLEOTIDE SEQUENCE</scope>
    <source>
        <strain evidence="1">Rmic-2018</strain>
    </source>
</reference>